<dbReference type="PANTHER" id="PTHR12149">
    <property type="entry name" value="FRUCTOSAMINE 3 KINASE-RELATED PROTEIN"/>
    <property type="match status" value="1"/>
</dbReference>
<organism evidence="3 4">
    <name type="scientific">Carboxylicivirga sediminis</name>
    <dbReference type="NCBI Taxonomy" id="2006564"/>
    <lineage>
        <taxon>Bacteria</taxon>
        <taxon>Pseudomonadati</taxon>
        <taxon>Bacteroidota</taxon>
        <taxon>Bacteroidia</taxon>
        <taxon>Marinilabiliales</taxon>
        <taxon>Marinilabiliaceae</taxon>
        <taxon>Carboxylicivirga</taxon>
    </lineage>
</organism>
<dbReference type="GO" id="GO:0016301">
    <property type="term" value="F:kinase activity"/>
    <property type="evidence" value="ECO:0007669"/>
    <property type="project" value="UniProtKB-UniRule"/>
</dbReference>
<evidence type="ECO:0000256" key="2">
    <source>
        <dbReference type="PIRNR" id="PIRNR006221"/>
    </source>
</evidence>
<evidence type="ECO:0000313" key="4">
    <source>
        <dbReference type="Proteomes" id="UP000679220"/>
    </source>
</evidence>
<dbReference type="InterPro" id="IPR016477">
    <property type="entry name" value="Fructo-/Ketosamine-3-kinase"/>
</dbReference>
<dbReference type="PANTHER" id="PTHR12149:SF8">
    <property type="entry name" value="PROTEIN-RIBULOSAMINE 3-KINASE"/>
    <property type="match status" value="1"/>
</dbReference>
<dbReference type="Proteomes" id="UP000679220">
    <property type="component" value="Unassembled WGS sequence"/>
</dbReference>
<protein>
    <submittedName>
        <fullName evidence="3">Fructosamine kinase family protein</fullName>
    </submittedName>
</protein>
<dbReference type="EMBL" id="JAGTAR010000018">
    <property type="protein sequence ID" value="MBR8536345.1"/>
    <property type="molecule type" value="Genomic_DNA"/>
</dbReference>
<dbReference type="PIRSF" id="PIRSF006221">
    <property type="entry name" value="Ketosamine-3-kinase"/>
    <property type="match status" value="1"/>
</dbReference>
<sequence>MNNSIIQQIEDQLQCSITSQETTGGGCIAQTSIITTNDGRKYFLKQGFEGDLFQKEANGLIELRKAKAFVVPEVIMVTNNFLLLEAIEPGNKENSFFTAFGAAFAHLHQYTNVQFGFFEDNYIGSTPQINTVSTSWMEFYFNHRLLYQYQLAEQKGYADEHMRDGFHIIEKRLPAILDGSEEKPCLLHGDLWGGNYMVDPNGEPVLIDPAVYYGHREADLAMTKLFGGFSAEFYSSYFNTYPLKEGYQYRENIYLLYHVLNHLNLFGTSYRSQAIQLMNSYR</sequence>
<keyword evidence="2" id="KW-0808">Transferase</keyword>
<dbReference type="InterPro" id="IPR011009">
    <property type="entry name" value="Kinase-like_dom_sf"/>
</dbReference>
<dbReference type="Gene3D" id="3.90.1200.10">
    <property type="match status" value="1"/>
</dbReference>
<dbReference type="Gene3D" id="3.30.200.20">
    <property type="entry name" value="Phosphorylase Kinase, domain 1"/>
    <property type="match status" value="1"/>
</dbReference>
<accession>A0A941F6U5</accession>
<dbReference type="SUPFAM" id="SSF56112">
    <property type="entry name" value="Protein kinase-like (PK-like)"/>
    <property type="match status" value="1"/>
</dbReference>
<proteinExistence type="inferred from homology"/>
<comment type="similarity">
    <text evidence="1 2">Belongs to the fructosamine kinase family.</text>
</comment>
<keyword evidence="2 3" id="KW-0418">Kinase</keyword>
<evidence type="ECO:0000256" key="1">
    <source>
        <dbReference type="ARBA" id="ARBA00009460"/>
    </source>
</evidence>
<name>A0A941F6U5_9BACT</name>
<comment type="caution">
    <text evidence="3">The sequence shown here is derived from an EMBL/GenBank/DDBJ whole genome shotgun (WGS) entry which is preliminary data.</text>
</comment>
<reference evidence="3" key="2">
    <citation type="submission" date="2021-04" db="EMBL/GenBank/DDBJ databases">
        <authorList>
            <person name="Zhang T."/>
            <person name="Zhang Y."/>
            <person name="Lu D."/>
            <person name="Zuo D."/>
            <person name="Du Z."/>
        </authorList>
    </citation>
    <scope>NUCLEOTIDE SEQUENCE</scope>
    <source>
        <strain evidence="3">JR1</strain>
    </source>
</reference>
<evidence type="ECO:0000313" key="3">
    <source>
        <dbReference type="EMBL" id="MBR8536345.1"/>
    </source>
</evidence>
<gene>
    <name evidence="3" type="ORF">KDU71_12305</name>
</gene>
<dbReference type="RefSeq" id="WP_212191377.1">
    <property type="nucleotide sequence ID" value="NZ_JAGTAR010000018.1"/>
</dbReference>
<dbReference type="AlphaFoldDB" id="A0A941F6U5"/>
<reference evidence="3" key="1">
    <citation type="journal article" date="2018" name="Int. J. Syst. Evol. Microbiol.">
        <title>Carboxylicivirga sediminis sp. nov., isolated from coastal sediment.</title>
        <authorList>
            <person name="Wang F.Q."/>
            <person name="Ren L.H."/>
            <person name="Zou R.J."/>
            <person name="Sun Y.Z."/>
            <person name="Liu X.J."/>
            <person name="Jiang F."/>
            <person name="Liu L.J."/>
        </authorList>
    </citation>
    <scope>NUCLEOTIDE SEQUENCE</scope>
    <source>
        <strain evidence="3">JR1</strain>
    </source>
</reference>
<keyword evidence="4" id="KW-1185">Reference proteome</keyword>
<dbReference type="Pfam" id="PF03881">
    <property type="entry name" value="Fructosamin_kin"/>
    <property type="match status" value="1"/>
</dbReference>